<dbReference type="Proteomes" id="UP000288216">
    <property type="component" value="Unassembled WGS sequence"/>
</dbReference>
<reference evidence="1 2" key="1">
    <citation type="journal article" date="2018" name="Nat. Ecol. Evol.">
        <title>Shark genomes provide insights into elasmobranch evolution and the origin of vertebrates.</title>
        <authorList>
            <person name="Hara Y"/>
            <person name="Yamaguchi K"/>
            <person name="Onimaru K"/>
            <person name="Kadota M"/>
            <person name="Koyanagi M"/>
            <person name="Keeley SD"/>
            <person name="Tatsumi K"/>
            <person name="Tanaka K"/>
            <person name="Motone F"/>
            <person name="Kageyama Y"/>
            <person name="Nozu R"/>
            <person name="Adachi N"/>
            <person name="Nishimura O"/>
            <person name="Nakagawa R"/>
            <person name="Tanegashima C"/>
            <person name="Kiyatake I"/>
            <person name="Matsumoto R"/>
            <person name="Murakumo K"/>
            <person name="Nishida K"/>
            <person name="Terakita A"/>
            <person name="Kuratani S"/>
            <person name="Sato K"/>
            <person name="Hyodo S Kuraku.S."/>
        </authorList>
    </citation>
    <scope>NUCLEOTIDE SEQUENCE [LARGE SCALE GENOMIC DNA]</scope>
</reference>
<evidence type="ECO:0000313" key="1">
    <source>
        <dbReference type="EMBL" id="GCB62370.1"/>
    </source>
</evidence>
<sequence length="30" mass="3691">KREIQELIQFSVENKQRDIFRGIRVSEMKI</sequence>
<organism evidence="1 2">
    <name type="scientific">Scyliorhinus torazame</name>
    <name type="common">Cloudy catshark</name>
    <name type="synonym">Catulus torazame</name>
    <dbReference type="NCBI Taxonomy" id="75743"/>
    <lineage>
        <taxon>Eukaryota</taxon>
        <taxon>Metazoa</taxon>
        <taxon>Chordata</taxon>
        <taxon>Craniata</taxon>
        <taxon>Vertebrata</taxon>
        <taxon>Chondrichthyes</taxon>
        <taxon>Elasmobranchii</taxon>
        <taxon>Galeomorphii</taxon>
        <taxon>Galeoidea</taxon>
        <taxon>Carcharhiniformes</taxon>
        <taxon>Scyliorhinidae</taxon>
        <taxon>Scyliorhinus</taxon>
    </lineage>
</organism>
<comment type="caution">
    <text evidence="1">The sequence shown here is derived from an EMBL/GenBank/DDBJ whole genome shotgun (WGS) entry which is preliminary data.</text>
</comment>
<accession>A0A401NNC1</accession>
<dbReference type="AlphaFoldDB" id="A0A401NNC1"/>
<keyword evidence="2" id="KW-1185">Reference proteome</keyword>
<feature type="non-terminal residue" evidence="1">
    <location>
        <position position="1"/>
    </location>
</feature>
<proteinExistence type="predicted"/>
<dbReference type="EMBL" id="BFAA01001242">
    <property type="protein sequence ID" value="GCB62370.1"/>
    <property type="molecule type" value="Genomic_DNA"/>
</dbReference>
<name>A0A401NNC1_SCYTO</name>
<gene>
    <name evidence="1" type="ORF">scyTo_0004239</name>
</gene>
<protein>
    <submittedName>
        <fullName evidence="1">Uncharacterized protein</fullName>
    </submittedName>
</protein>
<evidence type="ECO:0000313" key="2">
    <source>
        <dbReference type="Proteomes" id="UP000288216"/>
    </source>
</evidence>